<dbReference type="Proteomes" id="UP000444721">
    <property type="component" value="Unassembled WGS sequence"/>
</dbReference>
<dbReference type="Gene3D" id="3.30.710.10">
    <property type="entry name" value="Potassium Channel Kv1.1, Chain A"/>
    <property type="match status" value="2"/>
</dbReference>
<proteinExistence type="predicted"/>
<dbReference type="OMA" id="NARTISC"/>
<dbReference type="InterPro" id="IPR011333">
    <property type="entry name" value="SKP1/BTB/POZ_sf"/>
</dbReference>
<dbReference type="PANTHER" id="PTHR24413">
    <property type="entry name" value="SPECKLE-TYPE POZ PROTEIN"/>
    <property type="match status" value="1"/>
</dbReference>
<dbReference type="VEuPathDB" id="AmoebaDB:FDP41_010055"/>
<accession>A0A6A5B9K0</accession>
<name>A0A6A5B9K0_NAEFO</name>
<dbReference type="Pfam" id="PF00651">
    <property type="entry name" value="BTB"/>
    <property type="match status" value="2"/>
</dbReference>
<dbReference type="PROSITE" id="PS50097">
    <property type="entry name" value="BTB"/>
    <property type="match status" value="2"/>
</dbReference>
<evidence type="ECO:0000259" key="1">
    <source>
        <dbReference type="PROSITE" id="PS50097"/>
    </source>
</evidence>
<dbReference type="VEuPathDB" id="AmoebaDB:NF0076860"/>
<organism evidence="2 3">
    <name type="scientific">Naegleria fowleri</name>
    <name type="common">Brain eating amoeba</name>
    <dbReference type="NCBI Taxonomy" id="5763"/>
    <lineage>
        <taxon>Eukaryota</taxon>
        <taxon>Discoba</taxon>
        <taxon>Heterolobosea</taxon>
        <taxon>Tetramitia</taxon>
        <taxon>Eutetramitia</taxon>
        <taxon>Vahlkampfiidae</taxon>
        <taxon>Naegleria</taxon>
    </lineage>
</organism>
<dbReference type="VEuPathDB" id="AmoebaDB:NfTy_082130"/>
<reference evidence="2 3" key="1">
    <citation type="journal article" date="2019" name="Sci. Rep.">
        <title>Nanopore sequencing improves the draft genome of the human pathogenic amoeba Naegleria fowleri.</title>
        <authorList>
            <person name="Liechti N."/>
            <person name="Schurch N."/>
            <person name="Bruggmann R."/>
            <person name="Wittwer M."/>
        </authorList>
    </citation>
    <scope>NUCLEOTIDE SEQUENCE [LARGE SCALE GENOMIC DNA]</scope>
    <source>
        <strain evidence="2 3">ATCC 30894</strain>
    </source>
</reference>
<gene>
    <name evidence="2" type="ORF">FDP41_010055</name>
</gene>
<dbReference type="RefSeq" id="XP_044556548.1">
    <property type="nucleotide sequence ID" value="XM_044700312.1"/>
</dbReference>
<comment type="caution">
    <text evidence="2">The sequence shown here is derived from an EMBL/GenBank/DDBJ whole genome shotgun (WGS) entry which is preliminary data.</text>
</comment>
<dbReference type="OrthoDB" id="684045at2759"/>
<evidence type="ECO:0000313" key="3">
    <source>
        <dbReference type="Proteomes" id="UP000444721"/>
    </source>
</evidence>
<dbReference type="CDD" id="cd18186">
    <property type="entry name" value="BTB_POZ_ZBTB_KLHL-like"/>
    <property type="match status" value="2"/>
</dbReference>
<protein>
    <recommendedName>
        <fullName evidence="1">BTB domain-containing protein</fullName>
    </recommendedName>
</protein>
<evidence type="ECO:0000313" key="2">
    <source>
        <dbReference type="EMBL" id="KAF0971832.1"/>
    </source>
</evidence>
<feature type="domain" description="BTB" evidence="1">
    <location>
        <begin position="20"/>
        <end position="89"/>
    </location>
</feature>
<feature type="domain" description="BTB" evidence="1">
    <location>
        <begin position="163"/>
        <end position="236"/>
    </location>
</feature>
<dbReference type="InterPro" id="IPR000210">
    <property type="entry name" value="BTB/POZ_dom"/>
</dbReference>
<dbReference type="AlphaFoldDB" id="A0A6A5B9K0"/>
<dbReference type="SUPFAM" id="SSF54695">
    <property type="entry name" value="POZ domain"/>
    <property type="match status" value="2"/>
</dbReference>
<sequence length="345" mass="40435">MNNFLKVQLEKQALGDIQGYDTVLKFTDNRVLYVHRCVLAARSAYFSNIFKESNTQEDGKLLIEISNYHLESIQILISFLYTDNISFPDNMYEHYLQEIVEICGMDHRKHEIFADIYNRKKLYMDSSASVIYEIEEDLIELYQSVEHSVDNIIEELCHNNFYADVTIQILDPHTNDIMHQLRVHKLFIARSTYIEAVFAPNMEESTTGVMKFNEVSLKGILCVLRYLYTNKIDIPIEIAIEVFICSHLFQLNEISQHAKRIVIENITIDNALDIAIIADMYNEHGIKNHCIKKVVDHYDEFSKLSHFHGLSEPIKTEIHDKYVYQLKKKSKQIKTKNRKQDENSK</sequence>
<dbReference type="EMBL" id="VFQX01000074">
    <property type="protein sequence ID" value="KAF0971832.1"/>
    <property type="molecule type" value="Genomic_DNA"/>
</dbReference>
<keyword evidence="3" id="KW-1185">Reference proteome</keyword>
<dbReference type="GeneID" id="68117270"/>
<dbReference type="CDD" id="cd14733">
    <property type="entry name" value="BACK"/>
    <property type="match status" value="1"/>
</dbReference>
<dbReference type="SMART" id="SM00225">
    <property type="entry name" value="BTB"/>
    <property type="match status" value="2"/>
</dbReference>